<feature type="region of interest" description="Disordered" evidence="2">
    <location>
        <begin position="59"/>
        <end position="86"/>
    </location>
</feature>
<protein>
    <recommendedName>
        <fullName evidence="3">RIMS-binding protein 1/2/3 Fn3 domain-containing protein</fullName>
    </recommendedName>
</protein>
<feature type="region of interest" description="Disordered" evidence="2">
    <location>
        <begin position="221"/>
        <end position="277"/>
    </location>
</feature>
<feature type="compositionally biased region" description="Basic and acidic residues" evidence="2">
    <location>
        <begin position="69"/>
        <end position="83"/>
    </location>
</feature>
<feature type="coiled-coil region" evidence="1">
    <location>
        <begin position="507"/>
        <end position="555"/>
    </location>
</feature>
<feature type="region of interest" description="Disordered" evidence="2">
    <location>
        <begin position="1452"/>
        <end position="1484"/>
    </location>
</feature>
<dbReference type="InterPro" id="IPR032771">
    <property type="entry name" value="DUF4527"/>
</dbReference>
<evidence type="ECO:0000256" key="2">
    <source>
        <dbReference type="SAM" id="MobiDB-lite"/>
    </source>
</evidence>
<feature type="compositionally biased region" description="Polar residues" evidence="2">
    <location>
        <begin position="1466"/>
        <end position="1484"/>
    </location>
</feature>
<feature type="coiled-coil region" evidence="1">
    <location>
        <begin position="751"/>
        <end position="785"/>
    </location>
</feature>
<feature type="compositionally biased region" description="Polar residues" evidence="2">
    <location>
        <begin position="1373"/>
        <end position="1388"/>
    </location>
</feature>
<gene>
    <name evidence="4" type="ORF">ILYODFUR_000522</name>
</gene>
<proteinExistence type="predicted"/>
<feature type="compositionally biased region" description="Low complexity" evidence="2">
    <location>
        <begin position="1411"/>
        <end position="1426"/>
    </location>
</feature>
<feature type="region of interest" description="Disordered" evidence="2">
    <location>
        <begin position="1554"/>
        <end position="1584"/>
    </location>
</feature>
<feature type="region of interest" description="Disordered" evidence="2">
    <location>
        <begin position="998"/>
        <end position="1027"/>
    </location>
</feature>
<feature type="coiled-coil region" evidence="1">
    <location>
        <begin position="814"/>
        <end position="982"/>
    </location>
</feature>
<feature type="compositionally biased region" description="Basic and acidic residues" evidence="2">
    <location>
        <begin position="257"/>
        <end position="277"/>
    </location>
</feature>
<feature type="coiled-coil region" evidence="1">
    <location>
        <begin position="297"/>
        <end position="362"/>
    </location>
</feature>
<organism evidence="4 5">
    <name type="scientific">Ilyodon furcidens</name>
    <name type="common">goldbreast splitfin</name>
    <dbReference type="NCBI Taxonomy" id="33524"/>
    <lineage>
        <taxon>Eukaryota</taxon>
        <taxon>Metazoa</taxon>
        <taxon>Chordata</taxon>
        <taxon>Craniata</taxon>
        <taxon>Vertebrata</taxon>
        <taxon>Euteleostomi</taxon>
        <taxon>Actinopterygii</taxon>
        <taxon>Neopterygii</taxon>
        <taxon>Teleostei</taxon>
        <taxon>Neoteleostei</taxon>
        <taxon>Acanthomorphata</taxon>
        <taxon>Ovalentaria</taxon>
        <taxon>Atherinomorphae</taxon>
        <taxon>Cyprinodontiformes</taxon>
        <taxon>Goodeidae</taxon>
        <taxon>Ilyodon</taxon>
    </lineage>
</organism>
<feature type="compositionally biased region" description="Low complexity" evidence="2">
    <location>
        <begin position="1554"/>
        <end position="1564"/>
    </location>
</feature>
<dbReference type="Pfam" id="PF25523">
    <property type="entry name" value="Ig_RIMBP2"/>
    <property type="match status" value="1"/>
</dbReference>
<dbReference type="Pfam" id="PF15030">
    <property type="entry name" value="DUF4527"/>
    <property type="match status" value="1"/>
</dbReference>
<feature type="region of interest" description="Disordered" evidence="2">
    <location>
        <begin position="425"/>
        <end position="451"/>
    </location>
</feature>
<dbReference type="Proteomes" id="UP001482620">
    <property type="component" value="Unassembled WGS sequence"/>
</dbReference>
<evidence type="ECO:0000313" key="4">
    <source>
        <dbReference type="EMBL" id="MEQ2235256.1"/>
    </source>
</evidence>
<accession>A0ABV0TRZ3</accession>
<keyword evidence="5" id="KW-1185">Reference proteome</keyword>
<dbReference type="PANTHER" id="PTHR36866:SF1">
    <property type="entry name" value="GENE 1043-RELATED"/>
    <property type="match status" value="1"/>
</dbReference>
<reference evidence="4 5" key="1">
    <citation type="submission" date="2021-06" db="EMBL/GenBank/DDBJ databases">
        <authorList>
            <person name="Palmer J.M."/>
        </authorList>
    </citation>
    <scope>NUCLEOTIDE SEQUENCE [LARGE SCALE GENOMIC DNA]</scope>
    <source>
        <strain evidence="5">if_2019</strain>
        <tissue evidence="4">Muscle</tissue>
    </source>
</reference>
<evidence type="ECO:0000313" key="5">
    <source>
        <dbReference type="Proteomes" id="UP001482620"/>
    </source>
</evidence>
<feature type="domain" description="RIMS-binding protein 1/2/3 Fn3" evidence="3">
    <location>
        <begin position="1646"/>
        <end position="1711"/>
    </location>
</feature>
<sequence>MWGGSRLSAKRTWRIPEMSPWSFYGNRSTNESTYLTLNSLEGEDFKSWKCKFSSCPTRGGPEAQSTFSHPEEQHQRAAEHQEEPAATALSASHCFRALSMQLSQRLDQRLHMLRQEVRTMSLEKEREDQVWRERLQRCQRQLKAKDEEMSRQSQYFENFKTQLQQKLSLARDREQSLQSRIYSLEKQLLNMTVSSATGMATITAVRITAGTGIHMDELDKLPSMRGEGEGEEENKEERRKQWQPNVATVIKEGPNVDEGKTETDTEGERDKETKHASNEARLQSFIISLQEDLKVLLEREEDGMTERRKLLDELQEAQENSHSLDCKVEEMKAELHQLKQSESSLMEEVEDLKKENQSLQQILRDAVPPQSCLKPEATRTLPGADLSRCSPDAPFRPLSEGAVRLGEVQSNQPFLSAVPPIDHQGAAEHTQNDSQDRFTPPKSKTPKQNPLNLFHHRGSNPNPGFQSLSISTEFLTEPKLGNMEEIPSEESDALRAAFHSLGFGDDLQALKEERDHLEVKLQHTKAELQAIAQENAELKLQLRRETEQKRSANEQWSSKEKIITSSTCNRDYHLPLNSDEYDTGLDLAQGELIQALNQENRALADRIQELLAHVELRELEMRKEQTHLRECICRLEEDGVKLEQENQEQVSLISELTRKTEDDLNTIMELQQKLEGSKEEPQVKQHCRTLWQSEHRDGITGCFQEKKQEEYVENLVESLVKGEKETDNLTTASSSCQLNVQDDSSQNSLHASSLTDEVAQLNTSIQSLKTEQKELTAKISSLREEQKEVTLSVRKQTEDKQRLTRSLWALKEQKDCISQSLHGLKQEKENLNRAVCSLKDERDQHTRSISGLKKEKEELTRSLSTLQRDKDVIKDSISSGEEESNRIMKSLQSLQTKSDQLSQTVLDLKKQRDELTESLQGLTEERDEKELTLALNGEHGQLISVSCLKEEKEKLQQSIIRLKQEQQNIKQIILDLKEEKCSLQTQAEETNHEFNLRSENMSTGTGDNCPRCESSNNRGTSVQKESDLMMESEALGAELKKSREEVEKSREENRKLHADLSQSEALREVVEKEAAEQVMRLTESAGQREDIMKENETLSMQVKELQNKLMALHREKTDALSLKTQTEEQFNILAAQLKAKTVALEELNSEYIALKQGRGSRDDHTAALVSLRARYNDIRAKYDALLKRKSQTDLDVAPLKAKLSCLVVKCQERNGLLAEMMKSMHRRGCLEPRLMQQAEHLLRDAALQDYTAAFSPESKIQRREHCNNVTQDFFSAFQGCNKGFMPDPTYPVVSSCLVKQQKEVSSESGVECGESEKCTLRFAGETSKNPQDCWKVAPAAAQTLKEISPGSVSPAVSPDVPLKESIFISSPQLSPATVPLQATSQPEKISSPYGKVKEKYSSNTTEVGGRTQSPSTASSTTQVSPSRRLSSPEKILNLQEELQKTLMDSFQAPKNRGRGQEPRKNLSPSAPTDLNSPKPTKHFSFSVQHTDSLPVSKFPCPTKHTPVVTAKSNTSNKAPTLFNAVTFRSANAKKAPGTFTPCHLKADGSITSELSSSSDFSFNSATHRKDGSISSDDTKLTTRSEQRKEIITMLNLCDATRTDTFNTSCSQAARFSPERSHKVAMDTTAALRNTSRPRPGVPAEVLSVEVIKTVGQSGLLIGWERPPLDELGCSNATFVYGYRVFVNQDFHKSVMSSACTKCILENIDLSVPVQIVNSNPGSKLLEHIQPLSGTEHQCPIAAAI</sequence>
<keyword evidence="1" id="KW-0175">Coiled coil</keyword>
<dbReference type="InterPro" id="IPR057884">
    <property type="entry name" value="FN3_RIM-BP1/2/3"/>
</dbReference>
<name>A0ABV0TRZ3_9TELE</name>
<feature type="region of interest" description="Disordered" evidence="2">
    <location>
        <begin position="1373"/>
        <end position="1432"/>
    </location>
</feature>
<comment type="caution">
    <text evidence="4">The sequence shown here is derived from an EMBL/GenBank/DDBJ whole genome shotgun (WGS) entry which is preliminary data.</text>
</comment>
<dbReference type="PANTHER" id="PTHR36866">
    <property type="entry name" value="CHROMOSOME 4 OPEN READING FRAME 50"/>
    <property type="match status" value="1"/>
</dbReference>
<feature type="compositionally biased region" description="Polar residues" evidence="2">
    <location>
        <begin position="1013"/>
        <end position="1023"/>
    </location>
</feature>
<feature type="region of interest" description="Disordered" evidence="2">
    <location>
        <begin position="370"/>
        <end position="393"/>
    </location>
</feature>
<dbReference type="Gene3D" id="2.60.40.10">
    <property type="entry name" value="Immunoglobulins"/>
    <property type="match status" value="1"/>
</dbReference>
<feature type="coiled-coil region" evidence="1">
    <location>
        <begin position="1032"/>
        <end position="1122"/>
    </location>
</feature>
<evidence type="ECO:0000256" key="1">
    <source>
        <dbReference type="SAM" id="Coils"/>
    </source>
</evidence>
<dbReference type="InterPro" id="IPR013783">
    <property type="entry name" value="Ig-like_fold"/>
</dbReference>
<dbReference type="EMBL" id="JAHRIQ010046362">
    <property type="protein sequence ID" value="MEQ2235256.1"/>
    <property type="molecule type" value="Genomic_DNA"/>
</dbReference>
<feature type="compositionally biased region" description="Basic and acidic residues" evidence="2">
    <location>
        <begin position="1567"/>
        <end position="1584"/>
    </location>
</feature>
<evidence type="ECO:0000259" key="3">
    <source>
        <dbReference type="Pfam" id="PF25523"/>
    </source>
</evidence>